<feature type="transmembrane region" description="Helical" evidence="1">
    <location>
        <begin position="40"/>
        <end position="60"/>
    </location>
</feature>
<dbReference type="Proteomes" id="UP000064967">
    <property type="component" value="Chromosome"/>
</dbReference>
<dbReference type="EMBL" id="CP012333">
    <property type="protein sequence ID" value="AKU99546.1"/>
    <property type="molecule type" value="Genomic_DNA"/>
</dbReference>
<evidence type="ECO:0000313" key="3">
    <source>
        <dbReference type="EMBL" id="AKU99546.1"/>
    </source>
</evidence>
<feature type="domain" description="EamA" evidence="2">
    <location>
        <begin position="153"/>
        <end position="289"/>
    </location>
</feature>
<feature type="transmembrane region" description="Helical" evidence="1">
    <location>
        <begin position="247"/>
        <end position="269"/>
    </location>
</feature>
<dbReference type="PANTHER" id="PTHR22911">
    <property type="entry name" value="ACYL-MALONYL CONDENSING ENZYME-RELATED"/>
    <property type="match status" value="1"/>
</dbReference>
<evidence type="ECO:0000259" key="2">
    <source>
        <dbReference type="Pfam" id="PF00892"/>
    </source>
</evidence>
<dbReference type="KEGG" id="llu:AKJ09_06210"/>
<feature type="transmembrane region" description="Helical" evidence="1">
    <location>
        <begin position="99"/>
        <end position="121"/>
    </location>
</feature>
<dbReference type="AlphaFoldDB" id="A0A0K1Q1N2"/>
<accession>A0A0K1Q1N2</accession>
<feature type="transmembrane region" description="Helical" evidence="1">
    <location>
        <begin position="182"/>
        <end position="203"/>
    </location>
</feature>
<feature type="domain" description="EamA" evidence="2">
    <location>
        <begin position="11"/>
        <end position="141"/>
    </location>
</feature>
<feature type="transmembrane region" description="Helical" evidence="1">
    <location>
        <begin position="128"/>
        <end position="146"/>
    </location>
</feature>
<gene>
    <name evidence="3" type="ORF">AKJ09_06210</name>
</gene>
<dbReference type="OrthoDB" id="5515226at2"/>
<proteinExistence type="predicted"/>
<dbReference type="InterPro" id="IPR000620">
    <property type="entry name" value="EamA_dom"/>
</dbReference>
<reference evidence="3 4" key="1">
    <citation type="submission" date="2015-08" db="EMBL/GenBank/DDBJ databases">
        <authorList>
            <person name="Babu N.S."/>
            <person name="Beckwith C.J."/>
            <person name="Beseler K.G."/>
            <person name="Brison A."/>
            <person name="Carone J.V."/>
            <person name="Caskin T.P."/>
            <person name="Diamond M."/>
            <person name="Durham M.E."/>
            <person name="Foxe J.M."/>
            <person name="Go M."/>
            <person name="Henderson B.A."/>
            <person name="Jones I.B."/>
            <person name="McGettigan J.A."/>
            <person name="Micheletti S.J."/>
            <person name="Nasrallah M.E."/>
            <person name="Ortiz D."/>
            <person name="Piller C.R."/>
            <person name="Privatt S.R."/>
            <person name="Schneider S.L."/>
            <person name="Sharp S."/>
            <person name="Smith T.C."/>
            <person name="Stanton J.D."/>
            <person name="Ullery H.E."/>
            <person name="Wilson R.J."/>
            <person name="Serrano M.G."/>
            <person name="Buck G."/>
            <person name="Lee V."/>
            <person name="Wang Y."/>
            <person name="Carvalho R."/>
            <person name="Voegtly L."/>
            <person name="Shi R."/>
            <person name="Duckworth R."/>
            <person name="Johnson A."/>
            <person name="Loviza R."/>
            <person name="Walstead R."/>
            <person name="Shah Z."/>
            <person name="Kiflezghi M."/>
            <person name="Wade K."/>
            <person name="Ball S.L."/>
            <person name="Bradley K.W."/>
            <person name="Asai D.J."/>
            <person name="Bowman C.A."/>
            <person name="Russell D.A."/>
            <person name="Pope W.H."/>
            <person name="Jacobs-Sera D."/>
            <person name="Hendrix R.W."/>
            <person name="Hatfull G.F."/>
        </authorList>
    </citation>
    <scope>NUCLEOTIDE SEQUENCE [LARGE SCALE GENOMIC DNA]</scope>
    <source>
        <strain evidence="3 4">DSM 27648</strain>
    </source>
</reference>
<dbReference type="GO" id="GO:0016020">
    <property type="term" value="C:membrane"/>
    <property type="evidence" value="ECO:0007669"/>
    <property type="project" value="InterPro"/>
</dbReference>
<keyword evidence="4" id="KW-1185">Reference proteome</keyword>
<keyword evidence="1" id="KW-1133">Transmembrane helix</keyword>
<feature type="transmembrane region" description="Helical" evidence="1">
    <location>
        <begin position="72"/>
        <end position="93"/>
    </location>
</feature>
<dbReference type="InterPro" id="IPR037185">
    <property type="entry name" value="EmrE-like"/>
</dbReference>
<feature type="transmembrane region" description="Helical" evidence="1">
    <location>
        <begin position="12"/>
        <end position="34"/>
    </location>
</feature>
<organism evidence="3 4">
    <name type="scientific">Labilithrix luteola</name>
    <dbReference type="NCBI Taxonomy" id="1391654"/>
    <lineage>
        <taxon>Bacteria</taxon>
        <taxon>Pseudomonadati</taxon>
        <taxon>Myxococcota</taxon>
        <taxon>Polyangia</taxon>
        <taxon>Polyangiales</taxon>
        <taxon>Labilitrichaceae</taxon>
        <taxon>Labilithrix</taxon>
    </lineage>
</organism>
<dbReference type="SUPFAM" id="SSF103481">
    <property type="entry name" value="Multidrug resistance efflux transporter EmrE"/>
    <property type="match status" value="2"/>
</dbReference>
<evidence type="ECO:0000256" key="1">
    <source>
        <dbReference type="SAM" id="Phobius"/>
    </source>
</evidence>
<feature type="transmembrane region" description="Helical" evidence="1">
    <location>
        <begin position="152"/>
        <end position="170"/>
    </location>
</feature>
<dbReference type="PANTHER" id="PTHR22911:SF76">
    <property type="entry name" value="EAMA DOMAIN-CONTAINING PROTEIN"/>
    <property type="match status" value="1"/>
</dbReference>
<keyword evidence="1" id="KW-0812">Transmembrane</keyword>
<sequence>MTEERVGRNDVLLVIVASLAFATSGPLGKIATSIPAVTVAAVRTGLAALAVGLLAPRALVTSLRALSNRHRVAVVLAGGLLAAHFVLFLGGLGATSLPAAVALVSLEPLAVVVAAFLAFGLRPTRLEIVGIVLATAGALVVASGAGAGEHRLAGDLMVLGAVVLYGIYVAAARGLRDAMPALPYAAVVYASSTVLLLPLSLAVGLQATPTPPTTGAFLSVLGLALIPTLVGHSLVQSAARHAPPALVALVSPGETVGSLAIGAIAMGALPSPREGAGAALVLLGATIAVLSRRPR</sequence>
<dbReference type="STRING" id="1391654.AKJ09_06210"/>
<keyword evidence="1" id="KW-0472">Membrane</keyword>
<dbReference type="Pfam" id="PF00892">
    <property type="entry name" value="EamA"/>
    <property type="match status" value="2"/>
</dbReference>
<feature type="transmembrane region" description="Helical" evidence="1">
    <location>
        <begin position="215"/>
        <end position="235"/>
    </location>
</feature>
<evidence type="ECO:0000313" key="4">
    <source>
        <dbReference type="Proteomes" id="UP000064967"/>
    </source>
</evidence>
<feature type="transmembrane region" description="Helical" evidence="1">
    <location>
        <begin position="275"/>
        <end position="291"/>
    </location>
</feature>
<name>A0A0K1Q1N2_9BACT</name>
<dbReference type="RefSeq" id="WP_146650985.1">
    <property type="nucleotide sequence ID" value="NZ_CP012333.1"/>
</dbReference>
<protein>
    <submittedName>
        <fullName evidence="3">Transporter of the drug/metabolite transporter (DMT) superfamily</fullName>
    </submittedName>
</protein>